<proteinExistence type="predicted"/>
<reference evidence="7" key="1">
    <citation type="submission" date="2016-06" db="UniProtKB">
        <authorList>
            <consortium name="WormBaseParasite"/>
        </authorList>
    </citation>
    <scope>IDENTIFICATION</scope>
</reference>
<keyword evidence="1" id="KW-0540">Nuclease</keyword>
<dbReference type="Pfam" id="PF17146">
    <property type="entry name" value="PIN_6"/>
    <property type="match status" value="1"/>
</dbReference>
<keyword evidence="2" id="KW-0479">Metal-binding</keyword>
<dbReference type="GO" id="GO:0030490">
    <property type="term" value="P:maturation of SSU-rRNA"/>
    <property type="evidence" value="ECO:0007669"/>
    <property type="project" value="TreeGrafter"/>
</dbReference>
<evidence type="ECO:0000256" key="1">
    <source>
        <dbReference type="ARBA" id="ARBA00022722"/>
    </source>
</evidence>
<dbReference type="GO" id="GO:0046872">
    <property type="term" value="F:metal ion binding"/>
    <property type="evidence" value="ECO:0007669"/>
    <property type="project" value="UniProtKB-KW"/>
</dbReference>
<dbReference type="Gene3D" id="3.40.50.1010">
    <property type="entry name" value="5'-nuclease"/>
    <property type="match status" value="1"/>
</dbReference>
<name>A0A183V4V0_TOXCA</name>
<evidence type="ECO:0000256" key="3">
    <source>
        <dbReference type="ARBA" id="ARBA00022801"/>
    </source>
</evidence>
<dbReference type="AlphaFoldDB" id="A0A183V4V0"/>
<dbReference type="GO" id="GO:0016787">
    <property type="term" value="F:hydrolase activity"/>
    <property type="evidence" value="ECO:0007669"/>
    <property type="project" value="UniProtKB-KW"/>
</dbReference>
<organism evidence="6 7">
    <name type="scientific">Toxocara canis</name>
    <name type="common">Canine roundworm</name>
    <dbReference type="NCBI Taxonomy" id="6265"/>
    <lineage>
        <taxon>Eukaryota</taxon>
        <taxon>Metazoa</taxon>
        <taxon>Ecdysozoa</taxon>
        <taxon>Nematoda</taxon>
        <taxon>Chromadorea</taxon>
        <taxon>Rhabditida</taxon>
        <taxon>Spirurina</taxon>
        <taxon>Ascaridomorpha</taxon>
        <taxon>Ascaridoidea</taxon>
        <taxon>Toxocaridae</taxon>
        <taxon>Toxocara</taxon>
    </lineage>
</organism>
<evidence type="ECO:0000313" key="7">
    <source>
        <dbReference type="WBParaSite" id="TCNE_0001577101-mRNA-1"/>
    </source>
</evidence>
<keyword evidence="3" id="KW-0378">Hydrolase</keyword>
<dbReference type="PANTHER" id="PTHR12814:SF2">
    <property type="entry name" value="RNA-BINDING PROTEIN NOB1"/>
    <property type="match status" value="1"/>
</dbReference>
<feature type="domain" description="Ribonuclease PIN" evidence="4">
    <location>
        <begin position="12"/>
        <end position="70"/>
    </location>
</feature>
<protein>
    <submittedName>
        <fullName evidence="7">PIN_6 domain-containing protein</fullName>
    </submittedName>
</protein>
<gene>
    <name evidence="5" type="ORF">TCNE_LOCUS15770</name>
</gene>
<dbReference type="Proteomes" id="UP000050794">
    <property type="component" value="Unassembled WGS sequence"/>
</dbReference>
<evidence type="ECO:0000313" key="5">
    <source>
        <dbReference type="EMBL" id="VDM47091.1"/>
    </source>
</evidence>
<dbReference type="WBParaSite" id="TCNE_0001577101-mRNA-1">
    <property type="protein sequence ID" value="TCNE_0001577101-mRNA-1"/>
    <property type="gene ID" value="TCNE_0001577101"/>
</dbReference>
<reference evidence="5 6" key="2">
    <citation type="submission" date="2018-11" db="EMBL/GenBank/DDBJ databases">
        <authorList>
            <consortium name="Pathogen Informatics"/>
        </authorList>
    </citation>
    <scope>NUCLEOTIDE SEQUENCE [LARGE SCALE GENOMIC DNA]</scope>
</reference>
<sequence length="75" mass="8432">MRSADEVPVHHLVVDSGAFIKRAPLQDLGAVIYSVKEVVNELKCEKSRNLLESIPYEIIIREPSKQSLQIGKSEE</sequence>
<dbReference type="EMBL" id="UYWY01023085">
    <property type="protein sequence ID" value="VDM47091.1"/>
    <property type="molecule type" value="Genomic_DNA"/>
</dbReference>
<dbReference type="InterPro" id="IPR033411">
    <property type="entry name" value="Ribonuclease_PIN"/>
</dbReference>
<dbReference type="PANTHER" id="PTHR12814">
    <property type="entry name" value="RNA-BINDING PROTEIN NOB1"/>
    <property type="match status" value="1"/>
</dbReference>
<evidence type="ECO:0000256" key="2">
    <source>
        <dbReference type="ARBA" id="ARBA00022723"/>
    </source>
</evidence>
<evidence type="ECO:0000313" key="6">
    <source>
        <dbReference type="Proteomes" id="UP000050794"/>
    </source>
</evidence>
<dbReference type="InterPro" id="IPR039907">
    <property type="entry name" value="NOB1"/>
</dbReference>
<accession>A0A183V4V0</accession>
<dbReference type="GO" id="GO:0030688">
    <property type="term" value="C:preribosome, small subunit precursor"/>
    <property type="evidence" value="ECO:0007669"/>
    <property type="project" value="TreeGrafter"/>
</dbReference>
<dbReference type="GO" id="GO:0004521">
    <property type="term" value="F:RNA endonuclease activity"/>
    <property type="evidence" value="ECO:0007669"/>
    <property type="project" value="TreeGrafter"/>
</dbReference>
<keyword evidence="6" id="KW-1185">Reference proteome</keyword>
<evidence type="ECO:0000259" key="4">
    <source>
        <dbReference type="Pfam" id="PF17146"/>
    </source>
</evidence>